<organism evidence="5 6">
    <name type="scientific">Plastorhodobacter daqingensis</name>
    <dbReference type="NCBI Taxonomy" id="1387281"/>
    <lineage>
        <taxon>Bacteria</taxon>
        <taxon>Pseudomonadati</taxon>
        <taxon>Pseudomonadota</taxon>
        <taxon>Alphaproteobacteria</taxon>
        <taxon>Rhodobacterales</taxon>
        <taxon>Paracoccaceae</taxon>
        <taxon>Plastorhodobacter</taxon>
    </lineage>
</organism>
<dbReference type="EC" id="2.1.1.174" evidence="5"/>
<dbReference type="PANTHER" id="PTHR47816">
    <property type="entry name" value="RIBOSOMAL RNA SMALL SUBUNIT METHYLTRANSFERASE C"/>
    <property type="match status" value="1"/>
</dbReference>
<keyword evidence="2 5" id="KW-0808">Transferase</keyword>
<proteinExistence type="predicted"/>
<dbReference type="Pfam" id="PF05175">
    <property type="entry name" value="MTS"/>
    <property type="match status" value="1"/>
</dbReference>
<keyword evidence="3" id="KW-0949">S-adenosyl-L-methionine</keyword>
<protein>
    <submittedName>
        <fullName evidence="5">Class I SAM-dependent methyltransferase</fullName>
        <ecNumber evidence="5">2.1.1.172</ecNumber>
        <ecNumber evidence="5">2.1.1.174</ecNumber>
    </submittedName>
</protein>
<keyword evidence="6" id="KW-1185">Reference proteome</keyword>
<gene>
    <name evidence="5" type="ORF">ACFQXB_16665</name>
</gene>
<accession>A0ABW2UM47</accession>
<comment type="caution">
    <text evidence="5">The sequence shown here is derived from an EMBL/GenBank/DDBJ whole genome shotgun (WGS) entry which is preliminary data.</text>
</comment>
<dbReference type="GO" id="GO:0052916">
    <property type="term" value="F:23S rRNA (guanine(1835)-N(2))-methyltransferase activity"/>
    <property type="evidence" value="ECO:0007669"/>
    <property type="project" value="UniProtKB-EC"/>
</dbReference>
<feature type="domain" description="Methyltransferase small" evidence="4">
    <location>
        <begin position="160"/>
        <end position="322"/>
    </location>
</feature>
<dbReference type="Proteomes" id="UP001596516">
    <property type="component" value="Unassembled WGS sequence"/>
</dbReference>
<keyword evidence="1 5" id="KW-0489">Methyltransferase</keyword>
<evidence type="ECO:0000256" key="3">
    <source>
        <dbReference type="ARBA" id="ARBA00022691"/>
    </source>
</evidence>
<evidence type="ECO:0000313" key="5">
    <source>
        <dbReference type="EMBL" id="MFC7705816.1"/>
    </source>
</evidence>
<evidence type="ECO:0000259" key="4">
    <source>
        <dbReference type="Pfam" id="PF05175"/>
    </source>
</evidence>
<evidence type="ECO:0000313" key="6">
    <source>
        <dbReference type="Proteomes" id="UP001596516"/>
    </source>
</evidence>
<sequence length="336" mass="35356">MLSLRLPLALEGGAFVLPADGRIAVLGPAAGTDLGCLPQERVHVIQGFRPDRDFFADRGLETGVAPEGDYCAAIICLPRSRSAALAMLALATAHLPLGAPIVVDGQKTDGVDSMLRLLRTRTDTGPALSKAHGKLFVFASPGADVLADWAAAPIHLASGFQTWPGVFSADGVDPASALLAAALPDRLPATVVDLGAGWGYLSAAILARQRVEQLHLVEADHAALSCAKVNITDPRAQFHWADATTFTLPVPVEAVVMNPPFHSGRAADPALGQAFIAAAARLLRPQGVLWLVANRHLPYEDVLRQRFREVEAVGGTPAFKLLRASKPAAPLSGRRG</sequence>
<dbReference type="GO" id="GO:0052914">
    <property type="term" value="F:16S rRNA (guanine(1207)-N(2))-methyltransferase activity"/>
    <property type="evidence" value="ECO:0007669"/>
    <property type="project" value="UniProtKB-EC"/>
</dbReference>
<evidence type="ECO:0000256" key="2">
    <source>
        <dbReference type="ARBA" id="ARBA00022679"/>
    </source>
</evidence>
<reference evidence="6" key="1">
    <citation type="journal article" date="2019" name="Int. J. Syst. Evol. Microbiol.">
        <title>The Global Catalogue of Microorganisms (GCM) 10K type strain sequencing project: providing services to taxonomists for standard genome sequencing and annotation.</title>
        <authorList>
            <consortium name="The Broad Institute Genomics Platform"/>
            <consortium name="The Broad Institute Genome Sequencing Center for Infectious Disease"/>
            <person name="Wu L."/>
            <person name="Ma J."/>
        </authorList>
    </citation>
    <scope>NUCLEOTIDE SEQUENCE [LARGE SCALE GENOMIC DNA]</scope>
    <source>
        <strain evidence="6">CGMCC 1.12750</strain>
    </source>
</reference>
<dbReference type="InterPro" id="IPR029063">
    <property type="entry name" value="SAM-dependent_MTases_sf"/>
</dbReference>
<dbReference type="EMBL" id="JBHTFQ010000010">
    <property type="protein sequence ID" value="MFC7705816.1"/>
    <property type="molecule type" value="Genomic_DNA"/>
</dbReference>
<dbReference type="SUPFAM" id="SSF53335">
    <property type="entry name" value="S-adenosyl-L-methionine-dependent methyltransferases"/>
    <property type="match status" value="1"/>
</dbReference>
<dbReference type="PANTHER" id="PTHR47816:SF4">
    <property type="entry name" value="RIBOSOMAL RNA SMALL SUBUNIT METHYLTRANSFERASE C"/>
    <property type="match status" value="1"/>
</dbReference>
<dbReference type="InterPro" id="IPR020596">
    <property type="entry name" value="rRNA_Ade_Mease_Trfase_CS"/>
</dbReference>
<dbReference type="InterPro" id="IPR007848">
    <property type="entry name" value="Small_mtfrase_dom"/>
</dbReference>
<dbReference type="PROSITE" id="PS01131">
    <property type="entry name" value="RRNA_A_DIMETH"/>
    <property type="match status" value="1"/>
</dbReference>
<dbReference type="EC" id="2.1.1.172" evidence="5"/>
<dbReference type="CDD" id="cd02440">
    <property type="entry name" value="AdoMet_MTases"/>
    <property type="match status" value="1"/>
</dbReference>
<dbReference type="InterPro" id="IPR046977">
    <property type="entry name" value="RsmC/RlmG"/>
</dbReference>
<evidence type="ECO:0000256" key="1">
    <source>
        <dbReference type="ARBA" id="ARBA00022603"/>
    </source>
</evidence>
<dbReference type="RefSeq" id="WP_377406096.1">
    <property type="nucleotide sequence ID" value="NZ_JBHTFQ010000010.1"/>
</dbReference>
<name>A0ABW2UM47_9RHOB</name>
<dbReference type="Gene3D" id="3.40.50.150">
    <property type="entry name" value="Vaccinia Virus protein VP39"/>
    <property type="match status" value="2"/>
</dbReference>